<sequence>MEKSIIPKNWKWYQFKKNEINRIKQIIENDNYSFNKKWLDQVGKNGTNCLRIEILDNEKKIVSGSLIYKQSVEEERDYKIFHFYVTNDQFITVDLELSSLKHINYELMLRQIDRTENAVDGFLIFLGELMNELLVEIDEFEEALKTLIWGVFKKNDTSILDKIYKRRHELLVWKNLLIPIKELKMGIEEVYLDEVSKGKIFTCTCKRIERAMTLLNEYEYEIDSIINLEEVISSHRGNEIMKTLTVITTVFTPIMALGSLWGMNFKHMPELEWKFGYLLSLILIVVSTLVLYGFLKIKGWTGDLLKGKKNGSFFK</sequence>
<evidence type="ECO:0000256" key="3">
    <source>
        <dbReference type="ARBA" id="ARBA00022448"/>
    </source>
</evidence>
<evidence type="ECO:0000256" key="7">
    <source>
        <dbReference type="ARBA" id="ARBA00023136"/>
    </source>
</evidence>
<evidence type="ECO:0000256" key="4">
    <source>
        <dbReference type="ARBA" id="ARBA00022475"/>
    </source>
</evidence>
<keyword evidence="5 8" id="KW-0812">Transmembrane</keyword>
<dbReference type="InterPro" id="IPR045861">
    <property type="entry name" value="CorA_cytoplasmic_dom"/>
</dbReference>
<keyword evidence="7 8" id="KW-0472">Membrane</keyword>
<reference evidence="9" key="1">
    <citation type="submission" date="2024-05" db="EMBL/GenBank/DDBJ databases">
        <title>Metabacillus sp. nov., isolated from the rhizosphere soil of tomato plants.</title>
        <authorList>
            <person name="Ma R."/>
        </authorList>
    </citation>
    <scope>NUCLEOTIDE SEQUENCE</scope>
    <source>
        <strain evidence="9">DBTR6</strain>
    </source>
</reference>
<name>A0ABS7UYI8_9BACI</name>
<evidence type="ECO:0000256" key="2">
    <source>
        <dbReference type="ARBA" id="ARBA00009765"/>
    </source>
</evidence>
<feature type="transmembrane region" description="Helical" evidence="8">
    <location>
        <begin position="244"/>
        <end position="263"/>
    </location>
</feature>
<evidence type="ECO:0000256" key="1">
    <source>
        <dbReference type="ARBA" id="ARBA00004651"/>
    </source>
</evidence>
<gene>
    <name evidence="9" type="ORF">K9V48_23390</name>
</gene>
<accession>A0ABS7UYI8</accession>
<keyword evidence="3" id="KW-0813">Transport</keyword>
<dbReference type="SUPFAM" id="SSF143865">
    <property type="entry name" value="CorA soluble domain-like"/>
    <property type="match status" value="1"/>
</dbReference>
<dbReference type="InterPro" id="IPR045863">
    <property type="entry name" value="CorA_TM1_TM2"/>
</dbReference>
<feature type="transmembrane region" description="Helical" evidence="8">
    <location>
        <begin position="275"/>
        <end position="295"/>
    </location>
</feature>
<comment type="similarity">
    <text evidence="2">Belongs to the CorA metal ion transporter (MIT) (TC 1.A.35) family.</text>
</comment>
<dbReference type="RefSeq" id="WP_224141521.1">
    <property type="nucleotide sequence ID" value="NZ_JAIQUM010000084.1"/>
</dbReference>
<keyword evidence="6 8" id="KW-1133">Transmembrane helix</keyword>
<proteinExistence type="inferred from homology"/>
<dbReference type="EMBL" id="JAIQUM010000084">
    <property type="protein sequence ID" value="MBZ5753089.1"/>
    <property type="molecule type" value="Genomic_DNA"/>
</dbReference>
<comment type="subcellular location">
    <subcellularLocation>
        <location evidence="1">Cell membrane</location>
        <topology evidence="1">Multi-pass membrane protein</topology>
    </subcellularLocation>
</comment>
<organism evidence="9 10">
    <name type="scientific">Metabacillus rhizolycopersici</name>
    <dbReference type="NCBI Taxonomy" id="2875709"/>
    <lineage>
        <taxon>Bacteria</taxon>
        <taxon>Bacillati</taxon>
        <taxon>Bacillota</taxon>
        <taxon>Bacilli</taxon>
        <taxon>Bacillales</taxon>
        <taxon>Bacillaceae</taxon>
        <taxon>Metabacillus</taxon>
    </lineage>
</organism>
<evidence type="ECO:0000313" key="10">
    <source>
        <dbReference type="Proteomes" id="UP001165287"/>
    </source>
</evidence>
<protein>
    <submittedName>
        <fullName evidence="9">Magnesium transporter CorA family protein</fullName>
    </submittedName>
</protein>
<dbReference type="InterPro" id="IPR002523">
    <property type="entry name" value="MgTranspt_CorA/ZnTranspt_ZntB"/>
</dbReference>
<dbReference type="SUPFAM" id="SSF144083">
    <property type="entry name" value="Magnesium transport protein CorA, transmembrane region"/>
    <property type="match status" value="1"/>
</dbReference>
<dbReference type="Pfam" id="PF01544">
    <property type="entry name" value="CorA"/>
    <property type="match status" value="1"/>
</dbReference>
<dbReference type="Proteomes" id="UP001165287">
    <property type="component" value="Unassembled WGS sequence"/>
</dbReference>
<evidence type="ECO:0000313" key="9">
    <source>
        <dbReference type="EMBL" id="MBZ5753089.1"/>
    </source>
</evidence>
<evidence type="ECO:0000256" key="5">
    <source>
        <dbReference type="ARBA" id="ARBA00022692"/>
    </source>
</evidence>
<evidence type="ECO:0000256" key="6">
    <source>
        <dbReference type="ARBA" id="ARBA00022989"/>
    </source>
</evidence>
<keyword evidence="4" id="KW-1003">Cell membrane</keyword>
<dbReference type="CDD" id="cd12821">
    <property type="entry name" value="EcCorA_ZntB-like"/>
    <property type="match status" value="1"/>
</dbReference>
<comment type="caution">
    <text evidence="9">The sequence shown here is derived from an EMBL/GenBank/DDBJ whole genome shotgun (WGS) entry which is preliminary data.</text>
</comment>
<keyword evidence="10" id="KW-1185">Reference proteome</keyword>
<dbReference type="Gene3D" id="1.20.58.340">
    <property type="entry name" value="Magnesium transport protein CorA, transmembrane region"/>
    <property type="match status" value="2"/>
</dbReference>
<dbReference type="PANTHER" id="PTHR46494:SF2">
    <property type="entry name" value="MAGNESIUM TRANSPORT PROTEIN CORA"/>
    <property type="match status" value="1"/>
</dbReference>
<dbReference type="PANTHER" id="PTHR46494">
    <property type="entry name" value="CORA FAMILY METAL ION TRANSPORTER (EUROFUNG)"/>
    <property type="match status" value="1"/>
</dbReference>
<evidence type="ECO:0000256" key="8">
    <source>
        <dbReference type="SAM" id="Phobius"/>
    </source>
</evidence>